<sequence length="174" mass="19258">MFIMVSQGSYYQADPLWFGYLNDPISLPADATVGLGTAAMPLLILAILGLIQILIPIALSRIPLRGYMPVEGTNSMAIATACQVSALTKLPGEVDQRNSEQGTELQELVPQMHGDAEEYSQNPKDMVFFKLRWGEVKMPEEWYRQEDEVEGVAHLSFGTVLDDPQPPTEGRLYG</sequence>
<evidence type="ECO:0000313" key="2">
    <source>
        <dbReference type="EMBL" id="KAK2756606.1"/>
    </source>
</evidence>
<reference evidence="2" key="1">
    <citation type="submission" date="2023-02" db="EMBL/GenBank/DDBJ databases">
        <title>Colletotrichum kahawae CIFC_Que2 genome sequencing and assembly.</title>
        <authorList>
            <person name="Baroncelli R."/>
        </authorList>
    </citation>
    <scope>NUCLEOTIDE SEQUENCE</scope>
    <source>
        <strain evidence="2">CIFC_Que2</strain>
    </source>
</reference>
<organism evidence="2 3">
    <name type="scientific">Colletotrichum kahawae</name>
    <name type="common">Coffee berry disease fungus</name>
    <dbReference type="NCBI Taxonomy" id="34407"/>
    <lineage>
        <taxon>Eukaryota</taxon>
        <taxon>Fungi</taxon>
        <taxon>Dikarya</taxon>
        <taxon>Ascomycota</taxon>
        <taxon>Pezizomycotina</taxon>
        <taxon>Sordariomycetes</taxon>
        <taxon>Hypocreomycetidae</taxon>
        <taxon>Glomerellales</taxon>
        <taxon>Glomerellaceae</taxon>
        <taxon>Colletotrichum</taxon>
        <taxon>Colletotrichum gloeosporioides species complex</taxon>
    </lineage>
</organism>
<dbReference type="EMBL" id="VYYT01000209">
    <property type="protein sequence ID" value="KAK2756606.1"/>
    <property type="molecule type" value="Genomic_DNA"/>
</dbReference>
<accession>A0AAD9YF38</accession>
<keyword evidence="1" id="KW-0812">Transmembrane</keyword>
<keyword evidence="3" id="KW-1185">Reference proteome</keyword>
<evidence type="ECO:0000313" key="3">
    <source>
        <dbReference type="Proteomes" id="UP001281614"/>
    </source>
</evidence>
<name>A0AAD9YF38_COLKA</name>
<dbReference type="Proteomes" id="UP001281614">
    <property type="component" value="Unassembled WGS sequence"/>
</dbReference>
<keyword evidence="1" id="KW-0472">Membrane</keyword>
<keyword evidence="1" id="KW-1133">Transmembrane helix</keyword>
<feature type="transmembrane region" description="Helical" evidence="1">
    <location>
        <begin position="38"/>
        <end position="59"/>
    </location>
</feature>
<evidence type="ECO:0000256" key="1">
    <source>
        <dbReference type="SAM" id="Phobius"/>
    </source>
</evidence>
<comment type="caution">
    <text evidence="2">The sequence shown here is derived from an EMBL/GenBank/DDBJ whole genome shotgun (WGS) entry which is preliminary data.</text>
</comment>
<dbReference type="AlphaFoldDB" id="A0AAD9YF38"/>
<proteinExistence type="predicted"/>
<gene>
    <name evidence="2" type="ORF">CKAH01_17153</name>
</gene>
<protein>
    <submittedName>
        <fullName evidence="2">Uncharacterized protein</fullName>
    </submittedName>
</protein>